<evidence type="ECO:0000313" key="1">
    <source>
        <dbReference type="EMBL" id="KAF2221745.1"/>
    </source>
</evidence>
<name>A0A6A6G7J7_9PEZI</name>
<evidence type="ECO:0000313" key="2">
    <source>
        <dbReference type="Proteomes" id="UP000799538"/>
    </source>
</evidence>
<dbReference type="Proteomes" id="UP000799538">
    <property type="component" value="Unassembled WGS sequence"/>
</dbReference>
<reference evidence="2" key="1">
    <citation type="journal article" date="2020" name="Stud. Mycol.">
        <title>101 Dothideomycetes genomes: A test case for predicting lifestyles and emergence of pathogens.</title>
        <authorList>
            <person name="Haridas S."/>
            <person name="Albert R."/>
            <person name="Binder M."/>
            <person name="Bloem J."/>
            <person name="LaButti K."/>
            <person name="Salamov A."/>
            <person name="Andreopoulos B."/>
            <person name="Baker S."/>
            <person name="Barry K."/>
            <person name="Bills G."/>
            <person name="Bluhm B."/>
            <person name="Cannon C."/>
            <person name="Castanera R."/>
            <person name="Culley D."/>
            <person name="Daum C."/>
            <person name="Ezra D."/>
            <person name="Gonzalez J."/>
            <person name="Henrissat B."/>
            <person name="Kuo A."/>
            <person name="Liang C."/>
            <person name="Lipzen A."/>
            <person name="Lutzoni F."/>
            <person name="Magnuson J."/>
            <person name="Mondo S."/>
            <person name="Nolan M."/>
            <person name="Ohm R."/>
            <person name="Pangilinan J."/>
            <person name="Park H.-J."/>
            <person name="Ramirez L."/>
            <person name="Alfaro M."/>
            <person name="Sun H."/>
            <person name="Tritt A."/>
            <person name="Yoshinaga Y."/>
            <person name="Zwiers L.-H."/>
            <person name="Turgeon B."/>
            <person name="Goodwin S."/>
            <person name="Spatafora J."/>
            <person name="Crous P."/>
            <person name="Grigoriev I."/>
        </authorList>
    </citation>
    <scope>NUCLEOTIDE SEQUENCE [LARGE SCALE GENOMIC DNA]</scope>
    <source>
        <strain evidence="2">CECT 20119</strain>
    </source>
</reference>
<accession>A0A6A6G7J7</accession>
<keyword evidence="2" id="KW-1185">Reference proteome</keyword>
<proteinExistence type="predicted"/>
<organism evidence="1 2">
    <name type="scientific">Elsinoe ampelina</name>
    <dbReference type="NCBI Taxonomy" id="302913"/>
    <lineage>
        <taxon>Eukaryota</taxon>
        <taxon>Fungi</taxon>
        <taxon>Dikarya</taxon>
        <taxon>Ascomycota</taxon>
        <taxon>Pezizomycotina</taxon>
        <taxon>Dothideomycetes</taxon>
        <taxon>Dothideomycetidae</taxon>
        <taxon>Myriangiales</taxon>
        <taxon>Elsinoaceae</taxon>
        <taxon>Elsinoe</taxon>
    </lineage>
</organism>
<protein>
    <submittedName>
        <fullName evidence="1">Uncharacterized protein</fullName>
    </submittedName>
</protein>
<gene>
    <name evidence="1" type="ORF">BDZ85DRAFT_264330</name>
</gene>
<sequence length="68" mass="7433">MKPTSCVRRLTGNGLTRNCFGAAIQCAPVESQEAPNCPLRFVTFATRNDGLLATNVVMLVYITFARIL</sequence>
<dbReference type="AlphaFoldDB" id="A0A6A6G7J7"/>
<dbReference type="EMBL" id="ML992509">
    <property type="protein sequence ID" value="KAF2221745.1"/>
    <property type="molecule type" value="Genomic_DNA"/>
</dbReference>